<dbReference type="GO" id="GO:0031625">
    <property type="term" value="F:ubiquitin protein ligase binding"/>
    <property type="evidence" value="ECO:0007669"/>
    <property type="project" value="InterPro"/>
</dbReference>
<evidence type="ECO:0000259" key="7">
    <source>
        <dbReference type="PROSITE" id="PS50069"/>
    </source>
</evidence>
<organism evidence="8 9">
    <name type="scientific">Naumovozyma castellii</name>
    <name type="common">Yeast</name>
    <name type="synonym">Saccharomyces castellii</name>
    <dbReference type="NCBI Taxonomy" id="27288"/>
    <lineage>
        <taxon>Eukaryota</taxon>
        <taxon>Fungi</taxon>
        <taxon>Dikarya</taxon>
        <taxon>Ascomycota</taxon>
        <taxon>Saccharomycotina</taxon>
        <taxon>Saccharomycetes</taxon>
        <taxon>Saccharomycetales</taxon>
        <taxon>Saccharomycetaceae</taxon>
        <taxon>Naumovozyma</taxon>
    </lineage>
</organism>
<dbReference type="InterPro" id="IPR016158">
    <property type="entry name" value="Cullin_homology"/>
</dbReference>
<dbReference type="AlphaFoldDB" id="G0VCV7"/>
<keyword evidence="9" id="KW-1185">Reference proteome</keyword>
<dbReference type="eggNOG" id="KOG2165">
    <property type="taxonomic scope" value="Eukaryota"/>
</dbReference>
<evidence type="ECO:0000313" key="9">
    <source>
        <dbReference type="Proteomes" id="UP000001640"/>
    </source>
</evidence>
<sequence length="811" mass="94741">MSLDADLPTIITSLREQVERQFHPQLESLLLWLDPNSSKGTRQNKPPTLELKDCINLLRAGYSQDEKFKMWLREYYLYVVKFHFMKNVDEISVLKDFKLLEMIYIYPLQFMDLVDSTDISNLVKSFKHYLIDKNVTFRKNLITKFKDCFLVGNQFEFEYEFANIVEIIHWIQDSEGVLSATDLILDASLTKIEIFAREQMIGKLNQKFIVMETFNKFIDIYWKNLTQLIGNIEDDHDLTNLIYQFFERQFIKIRIEEILTIMVQDYPQTKPTILELKSILSKQNSSTAGARKRGRRKDEWSKKLLKQFLVTFKREFLNPCIPTIDVLNAYVKATKSFLLLDPSGSLLNSIVIFVKPYLRSNEVEMVDILLYALLNLKSKDLIELNCEKTTYDMRSIELLSKELSNDHSKHAGDVDYKKFSPEGTNEFENSTLPYEQVYTDFLNWKPSITPISESSNDDEFASLGKNITPIDYVFNALESKDKLISEFLKLLTIKLLHMKGYEVEDRWQKCLKILQDKVTSDKNIVNDESITSDINTILIMLHDISISKESSNEKISEFQNSSEMQLFPKFISKLYWKFKRQSEYQFPLDSKLRKKLSKYMKSYHHSHPGMKLKLVNGTGICSLNLTFKDGRKLSVDATFEQYTVLSAFHNDKDDSSQVLSINQLSTMLKMDPERVRAHLQFWINKKVLCHQNDYYTIQEYLNNQELSSGPTVITSSILPLSQERMPFKRSVPTNVLNDPKEILHRVYPYINDMFTNLGSLKVDKIHSFLNMSVPRGLHYSKVTVTQLEAYLDQLVEEEQLIVLPDGSFKKL</sequence>
<dbReference type="GO" id="GO:0005680">
    <property type="term" value="C:anaphase-promoting complex"/>
    <property type="evidence" value="ECO:0007669"/>
    <property type="project" value="EnsemblFungi"/>
</dbReference>
<evidence type="ECO:0000256" key="4">
    <source>
        <dbReference type="ARBA" id="ARBA00022786"/>
    </source>
</evidence>
<dbReference type="RefSeq" id="XP_003675683.1">
    <property type="nucleotide sequence ID" value="XM_003675635.1"/>
</dbReference>
<dbReference type="GO" id="GO:0007091">
    <property type="term" value="P:metaphase/anaphase transition of mitotic cell cycle"/>
    <property type="evidence" value="ECO:0007669"/>
    <property type="project" value="EnsemblFungi"/>
</dbReference>
<dbReference type="SUPFAM" id="SSF75632">
    <property type="entry name" value="Cullin homology domain"/>
    <property type="match status" value="1"/>
</dbReference>
<feature type="domain" description="Cullin family profile" evidence="7">
    <location>
        <begin position="438"/>
        <end position="683"/>
    </location>
</feature>
<dbReference type="InterPro" id="IPR057975">
    <property type="entry name" value="TPR_ANAPC2"/>
</dbReference>
<evidence type="ECO:0000256" key="2">
    <source>
        <dbReference type="ARBA" id="ARBA00022618"/>
    </source>
</evidence>
<dbReference type="GO" id="GO:0061630">
    <property type="term" value="F:ubiquitin protein ligase activity"/>
    <property type="evidence" value="ECO:0007669"/>
    <property type="project" value="EnsemblFungi"/>
</dbReference>
<dbReference type="InterPro" id="IPR036390">
    <property type="entry name" value="WH_DNA-bd_sf"/>
</dbReference>
<dbReference type="Gene3D" id="1.10.10.10">
    <property type="entry name" value="Winged helix-like DNA-binding domain superfamily/Winged helix DNA-binding domain"/>
    <property type="match status" value="1"/>
</dbReference>
<evidence type="ECO:0000256" key="3">
    <source>
        <dbReference type="ARBA" id="ARBA00022776"/>
    </source>
</evidence>
<proteinExistence type="inferred from homology"/>
<reference key="2">
    <citation type="submission" date="2011-08" db="EMBL/GenBank/DDBJ databases">
        <title>Genome sequence of Naumovozyma castellii.</title>
        <authorList>
            <person name="Gordon J.L."/>
            <person name="Armisen D."/>
            <person name="Proux-Wera E."/>
            <person name="OhEigeartaigh S.S."/>
            <person name="Byrne K.P."/>
            <person name="Wolfe K.H."/>
        </authorList>
    </citation>
    <scope>NUCLEOTIDE SEQUENCE</scope>
    <source>
        <strain>Type strain:CBS 4309</strain>
    </source>
</reference>
<protein>
    <recommendedName>
        <fullName evidence="1">Anaphase-promoting complex subunit 2</fullName>
    </recommendedName>
</protein>
<dbReference type="EMBL" id="HE576754">
    <property type="protein sequence ID" value="CCC69318.1"/>
    <property type="molecule type" value="Genomic_DNA"/>
</dbReference>
<dbReference type="HOGENOM" id="CLU_357897_0_0_1"/>
<comment type="similarity">
    <text evidence="6">Belongs to the cullin family.</text>
</comment>
<dbReference type="InterPro" id="IPR036388">
    <property type="entry name" value="WH-like_DNA-bd_sf"/>
</dbReference>
<reference evidence="8 9" key="1">
    <citation type="journal article" date="2011" name="Proc. Natl. Acad. Sci. U.S.A.">
        <title>Evolutionary erosion of yeast sex chromosomes by mating-type switching accidents.</title>
        <authorList>
            <person name="Gordon J.L."/>
            <person name="Armisen D."/>
            <person name="Proux-Wera E."/>
            <person name="Oheigeartaigh S.S."/>
            <person name="Byrne K.P."/>
            <person name="Wolfe K.H."/>
        </authorList>
    </citation>
    <scope>NUCLEOTIDE SEQUENCE [LARGE SCALE GENOMIC DNA]</scope>
    <source>
        <strain evidence="9">ATCC 76901 / BCRC 22586 / CBS 4309 / NBRC 1992 / NRRL Y-12630</strain>
    </source>
</reference>
<dbReference type="Pfam" id="PF25773">
    <property type="entry name" value="TPR_ANAPC2"/>
    <property type="match status" value="1"/>
</dbReference>
<dbReference type="SUPFAM" id="SSF46785">
    <property type="entry name" value="Winged helix' DNA-binding domain"/>
    <property type="match status" value="1"/>
</dbReference>
<keyword evidence="4" id="KW-0833">Ubl conjugation pathway</keyword>
<keyword evidence="2" id="KW-0132">Cell division</keyword>
<dbReference type="GO" id="GO:1903473">
    <property type="term" value="P:positive regulation of mitotic actomyosin contractile ring contraction"/>
    <property type="evidence" value="ECO:0007669"/>
    <property type="project" value="EnsemblFungi"/>
</dbReference>
<dbReference type="PANTHER" id="PTHR45957:SF1">
    <property type="entry name" value="ANAPHASE-PROMOTING COMPLEX SUBUNIT 2"/>
    <property type="match status" value="1"/>
</dbReference>
<evidence type="ECO:0000313" key="8">
    <source>
        <dbReference type="EMBL" id="CCC69318.1"/>
    </source>
</evidence>
<name>G0VCV7_NAUCA</name>
<dbReference type="OrthoDB" id="5581181at2759"/>
<dbReference type="OMA" id="ERYYEFP"/>
<keyword evidence="3" id="KW-0498">Mitosis</keyword>
<dbReference type="InterPro" id="IPR036317">
    <property type="entry name" value="Cullin_homology_sf"/>
</dbReference>
<evidence type="ECO:0000256" key="6">
    <source>
        <dbReference type="PROSITE-ProRule" id="PRU00330"/>
    </source>
</evidence>
<gene>
    <name evidence="8" type="primary">NCAS0C03280</name>
    <name evidence="8" type="ordered locus">NCAS_0C03280</name>
</gene>
<evidence type="ECO:0000256" key="5">
    <source>
        <dbReference type="ARBA" id="ARBA00023306"/>
    </source>
</evidence>
<dbReference type="InParanoid" id="G0VCV7"/>
<dbReference type="PROSITE" id="PS50069">
    <property type="entry name" value="CULLIN_2"/>
    <property type="match status" value="1"/>
</dbReference>
<dbReference type="KEGG" id="ncs:NCAS_0C03280"/>
<dbReference type="GO" id="GO:0070979">
    <property type="term" value="P:protein K11-linked ubiquitination"/>
    <property type="evidence" value="ECO:0007669"/>
    <property type="project" value="TreeGrafter"/>
</dbReference>
<dbReference type="GeneID" id="96902900"/>
<accession>G0VCV7</accession>
<dbReference type="InterPro" id="IPR059120">
    <property type="entry name" value="Cullin-like_AB"/>
</dbReference>
<dbReference type="Gene3D" id="3.30.230.130">
    <property type="entry name" value="Cullin, Chain C, Domain 2"/>
    <property type="match status" value="1"/>
</dbReference>
<dbReference type="Pfam" id="PF26557">
    <property type="entry name" value="Cullin_AB"/>
    <property type="match status" value="1"/>
</dbReference>
<dbReference type="FunCoup" id="G0VCV7">
    <property type="interactions" value="736"/>
</dbReference>
<dbReference type="InterPro" id="IPR014786">
    <property type="entry name" value="ANAPC2_C"/>
</dbReference>
<dbReference type="Pfam" id="PF08672">
    <property type="entry name" value="ANAPC2"/>
    <property type="match status" value="1"/>
</dbReference>
<dbReference type="InterPro" id="IPR044554">
    <property type="entry name" value="ANAPC2"/>
</dbReference>
<dbReference type="Proteomes" id="UP000001640">
    <property type="component" value="Chromosome 3"/>
</dbReference>
<evidence type="ECO:0000256" key="1">
    <source>
        <dbReference type="ARBA" id="ARBA00016068"/>
    </source>
</evidence>
<dbReference type="STRING" id="1064592.G0VCV7"/>
<keyword evidence="5" id="KW-0131">Cell cycle</keyword>
<dbReference type="GO" id="GO:0010458">
    <property type="term" value="P:exit from mitosis"/>
    <property type="evidence" value="ECO:0007669"/>
    <property type="project" value="EnsemblFungi"/>
</dbReference>
<dbReference type="PANTHER" id="PTHR45957">
    <property type="entry name" value="ANAPHASE-PROMOTING COMPLEX SUBUNIT 2"/>
    <property type="match status" value="1"/>
</dbReference>
<dbReference type="GO" id="GO:0031145">
    <property type="term" value="P:anaphase-promoting complex-dependent catabolic process"/>
    <property type="evidence" value="ECO:0007669"/>
    <property type="project" value="EnsemblFungi"/>
</dbReference>
<dbReference type="SMART" id="SM01013">
    <property type="entry name" value="APC2"/>
    <property type="match status" value="1"/>
</dbReference>